<evidence type="ECO:0000313" key="2">
    <source>
        <dbReference type="EMBL" id="QRN54179.1"/>
    </source>
</evidence>
<feature type="chain" id="PRO_5046484204" description="DUF2846 domain-containing protein" evidence="1">
    <location>
        <begin position="25"/>
        <end position="178"/>
    </location>
</feature>
<gene>
    <name evidence="2" type="ORF">ISN74_01900</name>
</gene>
<keyword evidence="1" id="KW-0732">Signal</keyword>
<keyword evidence="3" id="KW-1185">Reference proteome</keyword>
<feature type="signal peptide" evidence="1">
    <location>
        <begin position="1"/>
        <end position="24"/>
    </location>
</feature>
<evidence type="ECO:0008006" key="4">
    <source>
        <dbReference type="Google" id="ProtNLM"/>
    </source>
</evidence>
<accession>A0ABX7GV46</accession>
<reference evidence="2 3" key="1">
    <citation type="submission" date="2020-10" db="EMBL/GenBank/DDBJ databases">
        <title>Phylogeny of dyella-like bacteria.</title>
        <authorList>
            <person name="Fu J."/>
        </authorList>
    </citation>
    <scope>NUCLEOTIDE SEQUENCE [LARGE SCALE GENOMIC DNA]</scope>
    <source>
        <strain evidence="2 3">DHOB09</strain>
    </source>
</reference>
<dbReference type="RefSeq" id="WP_188796843.1">
    <property type="nucleotide sequence ID" value="NZ_BMIZ01000001.1"/>
</dbReference>
<name>A0ABX7GV46_9GAMM</name>
<organism evidence="2 3">
    <name type="scientific">Dyella caseinilytica</name>
    <dbReference type="NCBI Taxonomy" id="1849581"/>
    <lineage>
        <taxon>Bacteria</taxon>
        <taxon>Pseudomonadati</taxon>
        <taxon>Pseudomonadota</taxon>
        <taxon>Gammaproteobacteria</taxon>
        <taxon>Lysobacterales</taxon>
        <taxon>Rhodanobacteraceae</taxon>
        <taxon>Dyella</taxon>
    </lineage>
</organism>
<dbReference type="Proteomes" id="UP000663181">
    <property type="component" value="Chromosome"/>
</dbReference>
<sequence>MKIFARVLKFVLLIAVLASCTMNVKPNMDDTSQLPDGKGVLVARLAVPYLLKPGLPTSVALLNINNGSGVNIRLSSAETYLAIPLPAGSYRWNNLSVGSYGAHISSKQFEIDAGKINYVGDIILLMEGTNNPRTSSIATYRANFKIYDYHKHILPVLAAAYPKLWSNYPVVINLPAAY</sequence>
<evidence type="ECO:0000256" key="1">
    <source>
        <dbReference type="SAM" id="SignalP"/>
    </source>
</evidence>
<dbReference type="EMBL" id="CP064030">
    <property type="protein sequence ID" value="QRN54179.1"/>
    <property type="molecule type" value="Genomic_DNA"/>
</dbReference>
<evidence type="ECO:0000313" key="3">
    <source>
        <dbReference type="Proteomes" id="UP000663181"/>
    </source>
</evidence>
<dbReference type="PROSITE" id="PS51257">
    <property type="entry name" value="PROKAR_LIPOPROTEIN"/>
    <property type="match status" value="1"/>
</dbReference>
<proteinExistence type="predicted"/>
<protein>
    <recommendedName>
        <fullName evidence="4">DUF2846 domain-containing protein</fullName>
    </recommendedName>
</protein>